<evidence type="ECO:0000256" key="5">
    <source>
        <dbReference type="ARBA" id="ARBA00024867"/>
    </source>
</evidence>
<dbReference type="Gene3D" id="3.40.50.2300">
    <property type="match status" value="1"/>
</dbReference>
<dbReference type="Pfam" id="PF00072">
    <property type="entry name" value="Response_reg"/>
    <property type="match status" value="1"/>
</dbReference>
<dbReference type="InterPro" id="IPR001789">
    <property type="entry name" value="Sig_transdc_resp-reg_receiver"/>
</dbReference>
<evidence type="ECO:0000313" key="10">
    <source>
        <dbReference type="Proteomes" id="UP001299265"/>
    </source>
</evidence>
<evidence type="ECO:0000256" key="3">
    <source>
        <dbReference type="ARBA" id="ARBA00023125"/>
    </source>
</evidence>
<evidence type="ECO:0000259" key="7">
    <source>
        <dbReference type="PROSITE" id="PS01124"/>
    </source>
</evidence>
<comment type="function">
    <text evidence="5">May play the central regulatory role in sporulation. It may be an element of the effector pathway responsible for the activation of sporulation genes in response to nutritional stress. Spo0A may act in concert with spo0H (a sigma factor) to control the expression of some genes that are critical to the sporulation process.</text>
</comment>
<dbReference type="InterPro" id="IPR020449">
    <property type="entry name" value="Tscrpt_reg_AraC-type_HTH"/>
</dbReference>
<dbReference type="Gene3D" id="1.10.10.60">
    <property type="entry name" value="Homeodomain-like"/>
    <property type="match status" value="2"/>
</dbReference>
<dbReference type="Pfam" id="PF12833">
    <property type="entry name" value="HTH_18"/>
    <property type="match status" value="1"/>
</dbReference>
<keyword evidence="10" id="KW-1185">Reference proteome</keyword>
<dbReference type="SMART" id="SM00448">
    <property type="entry name" value="REC"/>
    <property type="match status" value="1"/>
</dbReference>
<dbReference type="GO" id="GO:0000160">
    <property type="term" value="P:phosphorelay signal transduction system"/>
    <property type="evidence" value="ECO:0007669"/>
    <property type="project" value="InterPro"/>
</dbReference>
<dbReference type="RefSeq" id="WP_231063221.1">
    <property type="nucleotide sequence ID" value="NZ_JAJNOR010000007.1"/>
</dbReference>
<dbReference type="SUPFAM" id="SSF46689">
    <property type="entry name" value="Homeodomain-like"/>
    <property type="match status" value="2"/>
</dbReference>
<evidence type="ECO:0000256" key="2">
    <source>
        <dbReference type="ARBA" id="ARBA00023015"/>
    </source>
</evidence>
<keyword evidence="2" id="KW-0805">Transcription regulation</keyword>
<evidence type="ECO:0000256" key="6">
    <source>
        <dbReference type="PROSITE-ProRule" id="PRU00169"/>
    </source>
</evidence>
<feature type="domain" description="HTH araC/xylS-type" evidence="7">
    <location>
        <begin position="404"/>
        <end position="503"/>
    </location>
</feature>
<evidence type="ECO:0000256" key="4">
    <source>
        <dbReference type="ARBA" id="ARBA00023163"/>
    </source>
</evidence>
<protein>
    <recommendedName>
        <fullName evidence="1">Stage 0 sporulation protein A homolog</fullName>
    </recommendedName>
</protein>
<dbReference type="InterPro" id="IPR018060">
    <property type="entry name" value="HTH_AraC"/>
</dbReference>
<reference evidence="9 10" key="1">
    <citation type="submission" date="2021-11" db="EMBL/GenBank/DDBJ databases">
        <title>Lacrimispora sp. nov. NSJ-141 isolated from human feces.</title>
        <authorList>
            <person name="Abdugheni R."/>
        </authorList>
    </citation>
    <scope>NUCLEOTIDE SEQUENCE [LARGE SCALE GENOMIC DNA]</scope>
    <source>
        <strain evidence="9 10">NSJ-141</strain>
    </source>
</reference>
<dbReference type="PROSITE" id="PS00041">
    <property type="entry name" value="HTH_ARAC_FAMILY_1"/>
    <property type="match status" value="1"/>
</dbReference>
<dbReference type="PANTHER" id="PTHR43280">
    <property type="entry name" value="ARAC-FAMILY TRANSCRIPTIONAL REGULATOR"/>
    <property type="match status" value="1"/>
</dbReference>
<feature type="domain" description="Response regulatory" evidence="8">
    <location>
        <begin position="3"/>
        <end position="121"/>
    </location>
</feature>
<dbReference type="SMART" id="SM00342">
    <property type="entry name" value="HTH_ARAC"/>
    <property type="match status" value="1"/>
</dbReference>
<dbReference type="GO" id="GO:0003700">
    <property type="term" value="F:DNA-binding transcription factor activity"/>
    <property type="evidence" value="ECO:0007669"/>
    <property type="project" value="InterPro"/>
</dbReference>
<evidence type="ECO:0000313" key="9">
    <source>
        <dbReference type="EMBL" id="MCD2493365.1"/>
    </source>
</evidence>
<dbReference type="AlphaFoldDB" id="A0AAP2RLL4"/>
<evidence type="ECO:0000256" key="1">
    <source>
        <dbReference type="ARBA" id="ARBA00018672"/>
    </source>
</evidence>
<keyword evidence="3" id="KW-0238">DNA-binding</keyword>
<dbReference type="PRINTS" id="PR00032">
    <property type="entry name" value="HTHARAC"/>
</dbReference>
<organism evidence="9 10">
    <name type="scientific">Lientehia hominis</name>
    <dbReference type="NCBI Taxonomy" id="2897778"/>
    <lineage>
        <taxon>Bacteria</taxon>
        <taxon>Bacillati</taxon>
        <taxon>Bacillota</taxon>
        <taxon>Clostridia</taxon>
        <taxon>Lachnospirales</taxon>
        <taxon>Lachnospiraceae</taxon>
        <taxon>Lientehia</taxon>
    </lineage>
</organism>
<dbReference type="CDD" id="cd17536">
    <property type="entry name" value="REC_YesN-like"/>
    <property type="match status" value="1"/>
</dbReference>
<dbReference type="InterPro" id="IPR018062">
    <property type="entry name" value="HTH_AraC-typ_CS"/>
</dbReference>
<dbReference type="SUPFAM" id="SSF52172">
    <property type="entry name" value="CheY-like"/>
    <property type="match status" value="1"/>
</dbReference>
<dbReference type="InterPro" id="IPR009057">
    <property type="entry name" value="Homeodomain-like_sf"/>
</dbReference>
<dbReference type="PROSITE" id="PS01124">
    <property type="entry name" value="HTH_ARAC_FAMILY_2"/>
    <property type="match status" value="1"/>
</dbReference>
<dbReference type="GO" id="GO:0043565">
    <property type="term" value="F:sequence-specific DNA binding"/>
    <property type="evidence" value="ECO:0007669"/>
    <property type="project" value="InterPro"/>
</dbReference>
<dbReference type="PANTHER" id="PTHR43280:SF28">
    <property type="entry name" value="HTH-TYPE TRANSCRIPTIONAL ACTIVATOR RHAS"/>
    <property type="match status" value="1"/>
</dbReference>
<dbReference type="EMBL" id="JAJNOR010000007">
    <property type="protein sequence ID" value="MCD2493365.1"/>
    <property type="molecule type" value="Genomic_DNA"/>
</dbReference>
<sequence>MIKLAVVEDESFVRKCLVHTIPWQDQGCCVIFEAADGKEALARLEEGLIPDIIISDICMPDLSGLELLEHLHCLYPDIRLIFISGHDNFEYAQKAVNLGASSYLLKPVEPEELTAAVRKASMSLVPASQKREFLIHTLLNGTLTMEMAEQSQELLHELNHAFYGAVSINFFNSKKTQFLYKDFFSYLSRHEDSVIRLCMLPYFMQFLILEKDERSADRLCRETVDFMEKSIQELYGPEYIITVSDICHGPNSIFLSTSSSVNMLNLRSIFPDKHVFRSAQSYPVPYEDYAAWSHIESLLVEAVLNGNHYKLNSTLDMAFRQLSLQPSPVSNVYYFVRSLLHTLGERLSAEGVDFQKLLNEAPEKTGFSASASLPQMRLRLGELLTYITEQLLRQPALNVDALILKAKRYIDGHLNDPNLCLSETARHVHLNPSYFSSLFSTRCGDTFINYVNRKRVDYAKLRLTVSDRKIAAIGEEAGYLNTSYFSTVFKKYSGHSPSEYRAMFTKP</sequence>
<proteinExistence type="predicted"/>
<feature type="modified residue" description="4-aspartylphosphate" evidence="6">
    <location>
        <position position="56"/>
    </location>
</feature>
<accession>A0AAP2RLL4</accession>
<keyword evidence="4" id="KW-0804">Transcription</keyword>
<comment type="caution">
    <text evidence="9">The sequence shown here is derived from an EMBL/GenBank/DDBJ whole genome shotgun (WGS) entry which is preliminary data.</text>
</comment>
<dbReference type="InterPro" id="IPR011006">
    <property type="entry name" value="CheY-like_superfamily"/>
</dbReference>
<evidence type="ECO:0000259" key="8">
    <source>
        <dbReference type="PROSITE" id="PS50110"/>
    </source>
</evidence>
<name>A0AAP2RLL4_9FIRM</name>
<dbReference type="Proteomes" id="UP001299265">
    <property type="component" value="Unassembled WGS sequence"/>
</dbReference>
<dbReference type="PROSITE" id="PS50110">
    <property type="entry name" value="RESPONSE_REGULATORY"/>
    <property type="match status" value="1"/>
</dbReference>
<keyword evidence="6" id="KW-0597">Phosphoprotein</keyword>
<gene>
    <name evidence="9" type="ORF">LQE92_12140</name>
</gene>